<protein>
    <recommendedName>
        <fullName evidence="3">SCP domain-containing protein</fullName>
    </recommendedName>
</protein>
<dbReference type="EMBL" id="KN726690">
    <property type="protein sequence ID" value="KIH67458.1"/>
    <property type="molecule type" value="Genomic_DNA"/>
</dbReference>
<evidence type="ECO:0000313" key="2">
    <source>
        <dbReference type="Proteomes" id="UP000054047"/>
    </source>
</evidence>
<organism evidence="1 2">
    <name type="scientific">Ancylostoma duodenale</name>
    <dbReference type="NCBI Taxonomy" id="51022"/>
    <lineage>
        <taxon>Eukaryota</taxon>
        <taxon>Metazoa</taxon>
        <taxon>Ecdysozoa</taxon>
        <taxon>Nematoda</taxon>
        <taxon>Chromadorea</taxon>
        <taxon>Rhabditida</taxon>
        <taxon>Rhabditina</taxon>
        <taxon>Rhabditomorpha</taxon>
        <taxon>Strongyloidea</taxon>
        <taxon>Ancylostomatidae</taxon>
        <taxon>Ancylostomatinae</taxon>
        <taxon>Ancylostoma</taxon>
    </lineage>
</organism>
<dbReference type="Gene3D" id="3.40.33.10">
    <property type="entry name" value="CAP"/>
    <property type="match status" value="1"/>
</dbReference>
<dbReference type="InterPro" id="IPR035940">
    <property type="entry name" value="CAP_sf"/>
</dbReference>
<gene>
    <name evidence="1" type="ORF">ANCDUO_02210</name>
</gene>
<proteinExistence type="predicted"/>
<name>A0A0C2DC89_9BILA</name>
<keyword evidence="2" id="KW-1185">Reference proteome</keyword>
<dbReference type="SUPFAM" id="SSF55797">
    <property type="entry name" value="PR-1-like"/>
    <property type="match status" value="1"/>
</dbReference>
<reference evidence="1 2" key="1">
    <citation type="submission" date="2013-12" db="EMBL/GenBank/DDBJ databases">
        <title>Draft genome of the parsitic nematode Ancylostoma duodenale.</title>
        <authorList>
            <person name="Mitreva M."/>
        </authorList>
    </citation>
    <scope>NUCLEOTIDE SEQUENCE [LARGE SCALE GENOMIC DNA]</scope>
    <source>
        <strain evidence="1 2">Zhejiang</strain>
    </source>
</reference>
<dbReference type="Proteomes" id="UP000054047">
    <property type="component" value="Unassembled WGS sequence"/>
</dbReference>
<sequence length="87" mass="10019">MQNEMTYLFSLQMIHAATTQVECTYNVCGGKMVVFCLYDDRANQPVYDTGEMCKKPKDCTTYRNSMYEKGLCVKPYEAPGRYECALQ</sequence>
<dbReference type="AlphaFoldDB" id="A0A0C2DC89"/>
<accession>A0A0C2DC89</accession>
<dbReference type="OrthoDB" id="5787439at2759"/>
<evidence type="ECO:0008006" key="3">
    <source>
        <dbReference type="Google" id="ProtNLM"/>
    </source>
</evidence>
<evidence type="ECO:0000313" key="1">
    <source>
        <dbReference type="EMBL" id="KIH67458.1"/>
    </source>
</evidence>